<dbReference type="SUPFAM" id="SSF69047">
    <property type="entry name" value="Hypothetical protein YjbJ"/>
    <property type="match status" value="1"/>
</dbReference>
<sequence length="70" mass="7272">MAAGDKMKHKAEGAKGKAKVKAGEATGDDQLRDEGRADQAQAGVKRAGDKVGDAAEDVKDSAKKAFDKDK</sequence>
<dbReference type="RefSeq" id="WP_092650537.1">
    <property type="nucleotide sequence ID" value="NZ_LT629732.1"/>
</dbReference>
<evidence type="ECO:0000259" key="3">
    <source>
        <dbReference type="Pfam" id="PF05532"/>
    </source>
</evidence>
<evidence type="ECO:0000313" key="5">
    <source>
        <dbReference type="Proteomes" id="UP000198983"/>
    </source>
</evidence>
<gene>
    <name evidence="4" type="ORF">SAMN04489717_0729</name>
</gene>
<evidence type="ECO:0000256" key="1">
    <source>
        <dbReference type="ARBA" id="ARBA00009129"/>
    </source>
</evidence>
<feature type="compositionally biased region" description="Basic and acidic residues" evidence="2">
    <location>
        <begin position="46"/>
        <end position="70"/>
    </location>
</feature>
<keyword evidence="5" id="KW-1185">Reference proteome</keyword>
<dbReference type="Pfam" id="PF05532">
    <property type="entry name" value="CsbD"/>
    <property type="match status" value="1"/>
</dbReference>
<dbReference type="EMBL" id="LT629732">
    <property type="protein sequence ID" value="SDR83266.1"/>
    <property type="molecule type" value="Genomic_DNA"/>
</dbReference>
<organism evidence="4 5">
    <name type="scientific">Actinopolymorpha singaporensis</name>
    <dbReference type="NCBI Taxonomy" id="117157"/>
    <lineage>
        <taxon>Bacteria</taxon>
        <taxon>Bacillati</taxon>
        <taxon>Actinomycetota</taxon>
        <taxon>Actinomycetes</taxon>
        <taxon>Propionibacteriales</taxon>
        <taxon>Actinopolymorphaceae</taxon>
        <taxon>Actinopolymorpha</taxon>
    </lineage>
</organism>
<dbReference type="InterPro" id="IPR036629">
    <property type="entry name" value="YjbJ_sf"/>
</dbReference>
<evidence type="ECO:0000256" key="2">
    <source>
        <dbReference type="SAM" id="MobiDB-lite"/>
    </source>
</evidence>
<accession>A0A1H1M948</accession>
<evidence type="ECO:0000313" key="4">
    <source>
        <dbReference type="EMBL" id="SDR83266.1"/>
    </source>
</evidence>
<comment type="similarity">
    <text evidence="1">Belongs to the UPF0337 (CsbD) family.</text>
</comment>
<dbReference type="Proteomes" id="UP000198983">
    <property type="component" value="Chromosome I"/>
</dbReference>
<dbReference type="InterPro" id="IPR008462">
    <property type="entry name" value="CsbD"/>
</dbReference>
<feature type="domain" description="CsbD-like" evidence="3">
    <location>
        <begin position="5"/>
        <end position="57"/>
    </location>
</feature>
<dbReference type="OrthoDB" id="2143260at2"/>
<proteinExistence type="inferred from homology"/>
<dbReference type="STRING" id="117157.SAMN04489717_0729"/>
<protein>
    <submittedName>
        <fullName evidence="4">CsbD-like</fullName>
    </submittedName>
</protein>
<dbReference type="AlphaFoldDB" id="A0A1H1M948"/>
<name>A0A1H1M948_9ACTN</name>
<dbReference type="Gene3D" id="1.10.1470.10">
    <property type="entry name" value="YjbJ"/>
    <property type="match status" value="1"/>
</dbReference>
<reference evidence="4 5" key="1">
    <citation type="submission" date="2016-10" db="EMBL/GenBank/DDBJ databases">
        <authorList>
            <person name="de Groot N.N."/>
        </authorList>
    </citation>
    <scope>NUCLEOTIDE SEQUENCE [LARGE SCALE GENOMIC DNA]</scope>
    <source>
        <strain evidence="4 5">DSM 22024</strain>
    </source>
</reference>
<feature type="region of interest" description="Disordered" evidence="2">
    <location>
        <begin position="1"/>
        <end position="70"/>
    </location>
</feature>